<keyword evidence="6" id="KW-1185">Reference proteome</keyword>
<dbReference type="NCBIfam" id="TIGR01777">
    <property type="entry name" value="yfcH"/>
    <property type="match status" value="1"/>
</dbReference>
<feature type="transmembrane region" description="Helical" evidence="2">
    <location>
        <begin position="6"/>
        <end position="29"/>
    </location>
</feature>
<accession>A0A1I3DH29</accession>
<dbReference type="InterPro" id="IPR013549">
    <property type="entry name" value="DUF1731"/>
</dbReference>
<evidence type="ECO:0000259" key="4">
    <source>
        <dbReference type="Pfam" id="PF08338"/>
    </source>
</evidence>
<comment type="similarity">
    <text evidence="1">Belongs to the NAD(P)-dependent epimerase/dehydratase family. SDR39U1 subfamily.</text>
</comment>
<dbReference type="Pfam" id="PF01370">
    <property type="entry name" value="Epimerase"/>
    <property type="match status" value="1"/>
</dbReference>
<dbReference type="PANTHER" id="PTHR11092">
    <property type="entry name" value="SUGAR NUCLEOTIDE EPIMERASE RELATED"/>
    <property type="match status" value="1"/>
</dbReference>
<evidence type="ECO:0000313" key="6">
    <source>
        <dbReference type="Proteomes" id="UP000199548"/>
    </source>
</evidence>
<dbReference type="SUPFAM" id="SSF51735">
    <property type="entry name" value="NAD(P)-binding Rossmann-fold domains"/>
    <property type="match status" value="1"/>
</dbReference>
<gene>
    <name evidence="5" type="ORF">SAMN05192543_101305</name>
</gene>
<dbReference type="Pfam" id="PF08338">
    <property type="entry name" value="DUF1731"/>
    <property type="match status" value="1"/>
</dbReference>
<evidence type="ECO:0008006" key="7">
    <source>
        <dbReference type="Google" id="ProtNLM"/>
    </source>
</evidence>
<dbReference type="EMBL" id="FOQU01000001">
    <property type="protein sequence ID" value="SFH86044.1"/>
    <property type="molecule type" value="Genomic_DNA"/>
</dbReference>
<keyword evidence="2" id="KW-0472">Membrane</keyword>
<feature type="transmembrane region" description="Helical" evidence="2">
    <location>
        <begin position="50"/>
        <end position="69"/>
    </location>
</feature>
<feature type="domain" description="DUF1731" evidence="4">
    <location>
        <begin position="451"/>
        <end position="497"/>
    </location>
</feature>
<dbReference type="OrthoDB" id="9801773at2"/>
<feature type="transmembrane region" description="Helical" evidence="2">
    <location>
        <begin position="146"/>
        <end position="165"/>
    </location>
</feature>
<dbReference type="Gene3D" id="3.40.50.720">
    <property type="entry name" value="NAD(P)-binding Rossmann-like Domain"/>
    <property type="match status" value="1"/>
</dbReference>
<keyword evidence="2" id="KW-0812">Transmembrane</keyword>
<feature type="domain" description="NAD-dependent epimerase/dehydratase" evidence="3">
    <location>
        <begin position="198"/>
        <end position="415"/>
    </location>
</feature>
<reference evidence="5 6" key="1">
    <citation type="submission" date="2016-10" db="EMBL/GenBank/DDBJ databases">
        <authorList>
            <person name="de Groot N.N."/>
        </authorList>
    </citation>
    <scope>NUCLEOTIDE SEQUENCE [LARGE SCALE GENOMIC DNA]</scope>
    <source>
        <strain evidence="5 6">LMG 23650</strain>
    </source>
</reference>
<evidence type="ECO:0000259" key="3">
    <source>
        <dbReference type="Pfam" id="PF01370"/>
    </source>
</evidence>
<dbReference type="PANTHER" id="PTHR11092:SF0">
    <property type="entry name" value="EPIMERASE FAMILY PROTEIN SDR39U1"/>
    <property type="match status" value="1"/>
</dbReference>
<proteinExistence type="inferred from homology"/>
<dbReference type="AlphaFoldDB" id="A0A1I3DH29"/>
<organism evidence="5 6">
    <name type="scientific">Paraburkholderia megapolitana</name>
    <dbReference type="NCBI Taxonomy" id="420953"/>
    <lineage>
        <taxon>Bacteria</taxon>
        <taxon>Pseudomonadati</taxon>
        <taxon>Pseudomonadota</taxon>
        <taxon>Betaproteobacteria</taxon>
        <taxon>Burkholderiales</taxon>
        <taxon>Burkholderiaceae</taxon>
        <taxon>Paraburkholderia</taxon>
    </lineage>
</organism>
<evidence type="ECO:0000256" key="2">
    <source>
        <dbReference type="SAM" id="Phobius"/>
    </source>
</evidence>
<dbReference type="InterPro" id="IPR036291">
    <property type="entry name" value="NAD(P)-bd_dom_sf"/>
</dbReference>
<sequence length="508" mass="55566">MSPTGSPLHSLVLTLLVVQGLMGAFDTVWHHELRCALPQQRGAAPELRLHAIRAALYGVLFIGLAWFVWGGLWLIPLWSLVAIEILLTLRDFVVEDETRSLPASERVTHTLLAINGGVIFGLLAWHSQIWWHLPSGLHPDVHGWRSWALSVLAVGVWISALRDALASRALAARHARADATPHFDFAGPPADRRAQSFLLTGATGFIGEALVRALLADGHRVTIWARKPRHAALQFDGRVACVGSLAELDAATRFDVVINLAGAPILGPRWSAARKRGLMESRTGTTRALTAWLALATHRPRLLINGSAVGYYGTQPDDDLSARTETSLPQAVFTSQLCYEWEREAQAVKALGIPLAILRLGVVYGYRGALPSLLIPVRLGIGGPMGSGRQAQSWIHLDDVLGVIAWLCRNAEAETAEPVAIYNLVAPETPTQVSLVRAAARLLRRPTWLPTPAWPLRVMLGEQATLLLDGLRAVPARLQKEGYVFRFPTLQLALEDLLGQPKGHHERH</sequence>
<dbReference type="STRING" id="420953.SAMN05192543_101305"/>
<dbReference type="Proteomes" id="UP000199548">
    <property type="component" value="Unassembled WGS sequence"/>
</dbReference>
<dbReference type="InterPro" id="IPR001509">
    <property type="entry name" value="Epimerase_deHydtase"/>
</dbReference>
<protein>
    <recommendedName>
        <fullName evidence="7">TIGR01777 family protein</fullName>
    </recommendedName>
</protein>
<name>A0A1I3DH29_9BURK</name>
<feature type="transmembrane region" description="Helical" evidence="2">
    <location>
        <begin position="75"/>
        <end position="94"/>
    </location>
</feature>
<keyword evidence="2" id="KW-1133">Transmembrane helix</keyword>
<dbReference type="InterPro" id="IPR010099">
    <property type="entry name" value="SDR39U1"/>
</dbReference>
<dbReference type="RefSeq" id="WP_091006624.1">
    <property type="nucleotide sequence ID" value="NZ_CP041743.1"/>
</dbReference>
<evidence type="ECO:0000313" key="5">
    <source>
        <dbReference type="EMBL" id="SFH86044.1"/>
    </source>
</evidence>
<feature type="transmembrane region" description="Helical" evidence="2">
    <location>
        <begin position="106"/>
        <end position="126"/>
    </location>
</feature>
<evidence type="ECO:0000256" key="1">
    <source>
        <dbReference type="ARBA" id="ARBA00009353"/>
    </source>
</evidence>